<dbReference type="InterPro" id="IPR027417">
    <property type="entry name" value="P-loop_NTPase"/>
</dbReference>
<organism evidence="1 2">
    <name type="scientific">Ectopseudomonas oleovorans</name>
    <name type="common">Pseudomonas oleovorans</name>
    <dbReference type="NCBI Taxonomy" id="301"/>
    <lineage>
        <taxon>Bacteria</taxon>
        <taxon>Pseudomonadati</taxon>
        <taxon>Pseudomonadota</taxon>
        <taxon>Gammaproteobacteria</taxon>
        <taxon>Pseudomonadales</taxon>
        <taxon>Pseudomonadaceae</taxon>
        <taxon>Ectopseudomonas</taxon>
    </lineage>
</organism>
<comment type="caution">
    <text evidence="1">The sequence shown here is derived from an EMBL/GenBank/DDBJ whole genome shotgun (WGS) entry which is preliminary data.</text>
</comment>
<evidence type="ECO:0000313" key="2">
    <source>
        <dbReference type="Proteomes" id="UP001161697"/>
    </source>
</evidence>
<name>A0AA42QF94_ECTOL</name>
<dbReference type="EMBL" id="JAOCJE010000001">
    <property type="protein sequence ID" value="MDH1341534.1"/>
    <property type="molecule type" value="Genomic_DNA"/>
</dbReference>
<gene>
    <name evidence="1" type="ORF">N5J11_20560</name>
</gene>
<sequence length="162" mass="17463">MNDAYLHINITGPAGAGKTCAMHLIGHHLQQLGFNLACYDAPLPYASEDPQPEQPVDMTNSWQGRSPQPWPVLVTVNGGGIEELLKVSIGHHALANAYRRVVAGPREGAQVSEQAVFIECVDDVVASLRASLDVALRYQQAAHRVGVAQRDTDLGAVPLHQQ</sequence>
<accession>A0AA42QF94</accession>
<protein>
    <submittedName>
        <fullName evidence="1">Uncharacterized protein</fullName>
    </submittedName>
</protein>
<dbReference type="SUPFAM" id="SSF52540">
    <property type="entry name" value="P-loop containing nucleoside triphosphate hydrolases"/>
    <property type="match status" value="1"/>
</dbReference>
<dbReference type="AlphaFoldDB" id="A0AA42QF94"/>
<dbReference type="Proteomes" id="UP001161697">
    <property type="component" value="Unassembled WGS sequence"/>
</dbReference>
<evidence type="ECO:0000313" key="1">
    <source>
        <dbReference type="EMBL" id="MDH1341534.1"/>
    </source>
</evidence>
<dbReference type="RefSeq" id="WP_279533373.1">
    <property type="nucleotide sequence ID" value="NZ_CP104579.1"/>
</dbReference>
<reference evidence="1" key="1">
    <citation type="submission" date="2022-09" db="EMBL/GenBank/DDBJ databases">
        <title>Intensive care unit water sources are persistently colonized with multi-drug resistant bacteria and are the site of extensive horizontal gene transfer of antibiotic resistance genes.</title>
        <authorList>
            <person name="Diorio-Toth L."/>
        </authorList>
    </citation>
    <scope>NUCLEOTIDE SEQUENCE</scope>
    <source>
        <strain evidence="1">GD03704</strain>
    </source>
</reference>
<proteinExistence type="predicted"/>